<dbReference type="Proteomes" id="UP000178742">
    <property type="component" value="Unassembled WGS sequence"/>
</dbReference>
<keyword evidence="6 10" id="KW-0812">Transmembrane</keyword>
<evidence type="ECO:0000259" key="12">
    <source>
        <dbReference type="Pfam" id="PF18075"/>
    </source>
</evidence>
<keyword evidence="9" id="KW-0131">Cell cycle</keyword>
<keyword evidence="8 10" id="KW-0472">Membrane</keyword>
<dbReference type="InterPro" id="IPR040690">
    <property type="entry name" value="FtsX_ECD"/>
</dbReference>
<evidence type="ECO:0000256" key="5">
    <source>
        <dbReference type="ARBA" id="ARBA00022618"/>
    </source>
</evidence>
<dbReference type="PANTHER" id="PTHR47755:SF1">
    <property type="entry name" value="CELL DIVISION PROTEIN FTSX"/>
    <property type="match status" value="1"/>
</dbReference>
<feature type="domain" description="ABC3 transporter permease C-terminal" evidence="11">
    <location>
        <begin position="180"/>
        <end position="255"/>
    </location>
</feature>
<organism evidence="13 14">
    <name type="scientific">Candidatus Magasanikbacteria bacterium RIFCSPHIGHO2_02_FULL_41_13</name>
    <dbReference type="NCBI Taxonomy" id="1798676"/>
    <lineage>
        <taxon>Bacteria</taxon>
        <taxon>Candidatus Magasanikiibacteriota</taxon>
    </lineage>
</organism>
<gene>
    <name evidence="13" type="ORF">A3B90_03125</name>
</gene>
<dbReference type="PIRSF" id="PIRSF003097">
    <property type="entry name" value="FtsX"/>
    <property type="match status" value="1"/>
</dbReference>
<evidence type="ECO:0000256" key="4">
    <source>
        <dbReference type="ARBA" id="ARBA00022475"/>
    </source>
</evidence>
<reference evidence="13 14" key="1">
    <citation type="journal article" date="2016" name="Nat. Commun.">
        <title>Thousands of microbial genomes shed light on interconnected biogeochemical processes in an aquifer system.</title>
        <authorList>
            <person name="Anantharaman K."/>
            <person name="Brown C.T."/>
            <person name="Hug L.A."/>
            <person name="Sharon I."/>
            <person name="Castelle C.J."/>
            <person name="Probst A.J."/>
            <person name="Thomas B.C."/>
            <person name="Singh A."/>
            <person name="Wilkins M.J."/>
            <person name="Karaoz U."/>
            <person name="Brodie E.L."/>
            <person name="Williams K.H."/>
            <person name="Hubbard S.S."/>
            <person name="Banfield J.F."/>
        </authorList>
    </citation>
    <scope>NUCLEOTIDE SEQUENCE [LARGE SCALE GENOMIC DNA]</scope>
</reference>
<evidence type="ECO:0000256" key="10">
    <source>
        <dbReference type="SAM" id="Phobius"/>
    </source>
</evidence>
<comment type="caution">
    <text evidence="13">The sequence shown here is derived from an EMBL/GenBank/DDBJ whole genome shotgun (WGS) entry which is preliminary data.</text>
</comment>
<keyword evidence="5" id="KW-0132">Cell division</keyword>
<dbReference type="STRING" id="1798676.A3B90_03125"/>
<evidence type="ECO:0000256" key="3">
    <source>
        <dbReference type="ARBA" id="ARBA00021907"/>
    </source>
</evidence>
<evidence type="ECO:0000313" key="14">
    <source>
        <dbReference type="Proteomes" id="UP000178742"/>
    </source>
</evidence>
<dbReference type="GO" id="GO:0051301">
    <property type="term" value="P:cell division"/>
    <property type="evidence" value="ECO:0007669"/>
    <property type="project" value="UniProtKB-KW"/>
</dbReference>
<name>A0A1F6M2R5_9BACT</name>
<dbReference type="GO" id="GO:0005886">
    <property type="term" value="C:plasma membrane"/>
    <property type="evidence" value="ECO:0007669"/>
    <property type="project" value="UniProtKB-SubCell"/>
</dbReference>
<comment type="subcellular location">
    <subcellularLocation>
        <location evidence="1">Cell membrane</location>
        <topology evidence="1">Multi-pass membrane protein</topology>
    </subcellularLocation>
</comment>
<dbReference type="PANTHER" id="PTHR47755">
    <property type="entry name" value="CELL DIVISION PROTEIN FTSX"/>
    <property type="match status" value="1"/>
</dbReference>
<accession>A0A1F6M2R5</accession>
<proteinExistence type="inferred from homology"/>
<dbReference type="Gene3D" id="3.30.70.3040">
    <property type="match status" value="1"/>
</dbReference>
<feature type="transmembrane region" description="Helical" evidence="10">
    <location>
        <begin position="21"/>
        <end position="45"/>
    </location>
</feature>
<comment type="similarity">
    <text evidence="2">Belongs to the ABC-4 integral membrane protein family. FtsX subfamily.</text>
</comment>
<dbReference type="InterPro" id="IPR004513">
    <property type="entry name" value="FtsX"/>
</dbReference>
<evidence type="ECO:0000256" key="1">
    <source>
        <dbReference type="ARBA" id="ARBA00004651"/>
    </source>
</evidence>
<feature type="non-terminal residue" evidence="13">
    <location>
        <position position="276"/>
    </location>
</feature>
<feature type="domain" description="FtsX extracellular" evidence="12">
    <location>
        <begin position="58"/>
        <end position="144"/>
    </location>
</feature>
<dbReference type="AlphaFoldDB" id="A0A1F6M2R5"/>
<evidence type="ECO:0000256" key="9">
    <source>
        <dbReference type="ARBA" id="ARBA00023306"/>
    </source>
</evidence>
<dbReference type="Pfam" id="PF18075">
    <property type="entry name" value="FtsX_ECD"/>
    <property type="match status" value="1"/>
</dbReference>
<feature type="transmembrane region" description="Helical" evidence="10">
    <location>
        <begin position="179"/>
        <end position="202"/>
    </location>
</feature>
<evidence type="ECO:0000256" key="8">
    <source>
        <dbReference type="ARBA" id="ARBA00023136"/>
    </source>
</evidence>
<keyword evidence="4" id="KW-1003">Cell membrane</keyword>
<sequence length="276" mass="31301">MLSLFRVIKFALLDIGRNLSLAFMTVLILVLMMLSVNALLVVRYLTKQSIAYVKDQIDVSVYFDPEVKEEKINEVKTYITAFPEVTNIQYIDRDAVLKDFKEKHADNKEILSSIDELGVNPLGPTMIIKTREPSDYQKIIQALSVPEYDSVIQSKTFADTEAAIKKIDTITNRVEQLSFVLTVLFALIAFLVIFNTIRVAIFTQRMEISIKKLVGATNWFIRGPYVIEALLFSTLAVASTYVLVYFASKFLDTYLVVIFGAKSSLLGYFQSNILML</sequence>
<evidence type="ECO:0000256" key="7">
    <source>
        <dbReference type="ARBA" id="ARBA00022989"/>
    </source>
</evidence>
<feature type="transmembrane region" description="Helical" evidence="10">
    <location>
        <begin position="223"/>
        <end position="247"/>
    </location>
</feature>
<evidence type="ECO:0000256" key="6">
    <source>
        <dbReference type="ARBA" id="ARBA00022692"/>
    </source>
</evidence>
<protein>
    <recommendedName>
        <fullName evidence="3">Cell division protein FtsX</fullName>
    </recommendedName>
</protein>
<keyword evidence="7 10" id="KW-1133">Transmembrane helix</keyword>
<evidence type="ECO:0000259" key="11">
    <source>
        <dbReference type="Pfam" id="PF02687"/>
    </source>
</evidence>
<dbReference type="Pfam" id="PF02687">
    <property type="entry name" value="FtsX"/>
    <property type="match status" value="1"/>
</dbReference>
<evidence type="ECO:0000256" key="2">
    <source>
        <dbReference type="ARBA" id="ARBA00007379"/>
    </source>
</evidence>
<dbReference type="EMBL" id="MFPX01000029">
    <property type="protein sequence ID" value="OGH65868.1"/>
    <property type="molecule type" value="Genomic_DNA"/>
</dbReference>
<dbReference type="InterPro" id="IPR003838">
    <property type="entry name" value="ABC3_permease_C"/>
</dbReference>
<evidence type="ECO:0000313" key="13">
    <source>
        <dbReference type="EMBL" id="OGH65868.1"/>
    </source>
</evidence>
<feature type="transmembrane region" description="Helical" evidence="10">
    <location>
        <begin position="253"/>
        <end position="269"/>
    </location>
</feature>